<keyword evidence="4" id="KW-1185">Reference proteome</keyword>
<proteinExistence type="predicted"/>
<protein>
    <submittedName>
        <fullName evidence="2 3">Uncharacterized protein</fullName>
    </submittedName>
</protein>
<evidence type="ECO:0000313" key="4">
    <source>
        <dbReference type="Proteomes" id="UP000002051"/>
    </source>
</evidence>
<reference evidence="3" key="3">
    <citation type="submission" date="2015-04" db="UniProtKB">
        <authorList>
            <consortium name="EnsemblPlants"/>
        </authorList>
    </citation>
    <scope>IDENTIFICATION</scope>
    <source>
        <strain evidence="3">cv. Jemalong A17</strain>
    </source>
</reference>
<evidence type="ECO:0000256" key="1">
    <source>
        <dbReference type="SAM" id="MobiDB-lite"/>
    </source>
</evidence>
<dbReference type="AlphaFoldDB" id="A0A072V8Y6"/>
<gene>
    <name evidence="2" type="ordered locus">MTR_3g067485</name>
</gene>
<reference evidence="2 4" key="1">
    <citation type="journal article" date="2011" name="Nature">
        <title>The Medicago genome provides insight into the evolution of rhizobial symbioses.</title>
        <authorList>
            <person name="Young N.D."/>
            <person name="Debelle F."/>
            <person name="Oldroyd G.E."/>
            <person name="Geurts R."/>
            <person name="Cannon S.B."/>
            <person name="Udvardi M.K."/>
            <person name="Benedito V.A."/>
            <person name="Mayer K.F."/>
            <person name="Gouzy J."/>
            <person name="Schoof H."/>
            <person name="Van de Peer Y."/>
            <person name="Proost S."/>
            <person name="Cook D.R."/>
            <person name="Meyers B.C."/>
            <person name="Spannagl M."/>
            <person name="Cheung F."/>
            <person name="De Mita S."/>
            <person name="Krishnakumar V."/>
            <person name="Gundlach H."/>
            <person name="Zhou S."/>
            <person name="Mudge J."/>
            <person name="Bharti A.K."/>
            <person name="Murray J.D."/>
            <person name="Naoumkina M.A."/>
            <person name="Rosen B."/>
            <person name="Silverstein K.A."/>
            <person name="Tang H."/>
            <person name="Rombauts S."/>
            <person name="Zhao P.X."/>
            <person name="Zhou P."/>
            <person name="Barbe V."/>
            <person name="Bardou P."/>
            <person name="Bechner M."/>
            <person name="Bellec A."/>
            <person name="Berger A."/>
            <person name="Berges H."/>
            <person name="Bidwell S."/>
            <person name="Bisseling T."/>
            <person name="Choisne N."/>
            <person name="Couloux A."/>
            <person name="Denny R."/>
            <person name="Deshpande S."/>
            <person name="Dai X."/>
            <person name="Doyle J.J."/>
            <person name="Dudez A.M."/>
            <person name="Farmer A.D."/>
            <person name="Fouteau S."/>
            <person name="Franken C."/>
            <person name="Gibelin C."/>
            <person name="Gish J."/>
            <person name="Goldstein S."/>
            <person name="Gonzalez A.J."/>
            <person name="Green P.J."/>
            <person name="Hallab A."/>
            <person name="Hartog M."/>
            <person name="Hua A."/>
            <person name="Humphray S.J."/>
            <person name="Jeong D.H."/>
            <person name="Jing Y."/>
            <person name="Jocker A."/>
            <person name="Kenton S.M."/>
            <person name="Kim D.J."/>
            <person name="Klee K."/>
            <person name="Lai H."/>
            <person name="Lang C."/>
            <person name="Lin S."/>
            <person name="Macmil S.L."/>
            <person name="Magdelenat G."/>
            <person name="Matthews L."/>
            <person name="McCorrison J."/>
            <person name="Monaghan E.L."/>
            <person name="Mun J.H."/>
            <person name="Najar F.Z."/>
            <person name="Nicholson C."/>
            <person name="Noirot C."/>
            <person name="O'Bleness M."/>
            <person name="Paule C.R."/>
            <person name="Poulain J."/>
            <person name="Prion F."/>
            <person name="Qin B."/>
            <person name="Qu C."/>
            <person name="Retzel E.F."/>
            <person name="Riddle C."/>
            <person name="Sallet E."/>
            <person name="Samain S."/>
            <person name="Samson N."/>
            <person name="Sanders I."/>
            <person name="Saurat O."/>
            <person name="Scarpelli C."/>
            <person name="Schiex T."/>
            <person name="Segurens B."/>
            <person name="Severin A.J."/>
            <person name="Sherrier D.J."/>
            <person name="Shi R."/>
            <person name="Sims S."/>
            <person name="Singer S.R."/>
            <person name="Sinharoy S."/>
            <person name="Sterck L."/>
            <person name="Viollet A."/>
            <person name="Wang B.B."/>
            <person name="Wang K."/>
            <person name="Wang M."/>
            <person name="Wang X."/>
            <person name="Warfsmann J."/>
            <person name="Weissenbach J."/>
            <person name="White D.D."/>
            <person name="White J.D."/>
            <person name="Wiley G.B."/>
            <person name="Wincker P."/>
            <person name="Xing Y."/>
            <person name="Yang L."/>
            <person name="Yao Z."/>
            <person name="Ying F."/>
            <person name="Zhai J."/>
            <person name="Zhou L."/>
            <person name="Zuber A."/>
            <person name="Denarie J."/>
            <person name="Dixon R.A."/>
            <person name="May G.D."/>
            <person name="Schwartz D.C."/>
            <person name="Rogers J."/>
            <person name="Quetier F."/>
            <person name="Town C.D."/>
            <person name="Roe B.A."/>
        </authorList>
    </citation>
    <scope>NUCLEOTIDE SEQUENCE [LARGE SCALE GENOMIC DNA]</scope>
    <source>
        <strain evidence="2">A17</strain>
        <strain evidence="3 4">cv. Jemalong A17</strain>
    </source>
</reference>
<dbReference type="EnsemblPlants" id="KEH34650">
    <property type="protein sequence ID" value="KEH34650"/>
    <property type="gene ID" value="MTR_3g067485"/>
</dbReference>
<evidence type="ECO:0000313" key="3">
    <source>
        <dbReference type="EnsemblPlants" id="KEH34650"/>
    </source>
</evidence>
<dbReference type="HOGENOM" id="CLU_3127337_0_0_1"/>
<feature type="region of interest" description="Disordered" evidence="1">
    <location>
        <begin position="1"/>
        <end position="32"/>
    </location>
</feature>
<accession>A0A072V8Y6</accession>
<reference evidence="2 4" key="2">
    <citation type="journal article" date="2014" name="BMC Genomics">
        <title>An improved genome release (version Mt4.0) for the model legume Medicago truncatula.</title>
        <authorList>
            <person name="Tang H."/>
            <person name="Krishnakumar V."/>
            <person name="Bidwell S."/>
            <person name="Rosen B."/>
            <person name="Chan A."/>
            <person name="Zhou S."/>
            <person name="Gentzbittel L."/>
            <person name="Childs K.L."/>
            <person name="Yandell M."/>
            <person name="Gundlach H."/>
            <person name="Mayer K.F."/>
            <person name="Schwartz D.C."/>
            <person name="Town C.D."/>
        </authorList>
    </citation>
    <scope>GENOME REANNOTATION</scope>
    <source>
        <strain evidence="2">A17</strain>
        <strain evidence="3 4">cv. Jemalong A17</strain>
    </source>
</reference>
<evidence type="ECO:0000313" key="2">
    <source>
        <dbReference type="EMBL" id="KEH34650.1"/>
    </source>
</evidence>
<sequence>MRYINNNGEAPRTRRAKVNHRSKYTRTSGSGSVYNDSAWRSASIEIMIGD</sequence>
<organism evidence="2 4">
    <name type="scientific">Medicago truncatula</name>
    <name type="common">Barrel medic</name>
    <name type="synonym">Medicago tribuloides</name>
    <dbReference type="NCBI Taxonomy" id="3880"/>
    <lineage>
        <taxon>Eukaryota</taxon>
        <taxon>Viridiplantae</taxon>
        <taxon>Streptophyta</taxon>
        <taxon>Embryophyta</taxon>
        <taxon>Tracheophyta</taxon>
        <taxon>Spermatophyta</taxon>
        <taxon>Magnoliopsida</taxon>
        <taxon>eudicotyledons</taxon>
        <taxon>Gunneridae</taxon>
        <taxon>Pentapetalae</taxon>
        <taxon>rosids</taxon>
        <taxon>fabids</taxon>
        <taxon>Fabales</taxon>
        <taxon>Fabaceae</taxon>
        <taxon>Papilionoideae</taxon>
        <taxon>50 kb inversion clade</taxon>
        <taxon>NPAAA clade</taxon>
        <taxon>Hologalegina</taxon>
        <taxon>IRL clade</taxon>
        <taxon>Trifolieae</taxon>
        <taxon>Medicago</taxon>
    </lineage>
</organism>
<dbReference type="EMBL" id="CM001219">
    <property type="protein sequence ID" value="KEH34650.1"/>
    <property type="molecule type" value="Genomic_DNA"/>
</dbReference>
<dbReference type="Proteomes" id="UP000002051">
    <property type="component" value="Chromosome 3"/>
</dbReference>
<feature type="compositionally biased region" description="Basic residues" evidence="1">
    <location>
        <begin position="13"/>
        <end position="24"/>
    </location>
</feature>
<name>A0A072V8Y6_MEDTR</name>